<dbReference type="RefSeq" id="XP_018110470.1">
    <property type="nucleotide sequence ID" value="XM_018254981.2"/>
</dbReference>
<evidence type="ECO:0000256" key="2">
    <source>
        <dbReference type="ARBA" id="ARBA00022723"/>
    </source>
</evidence>
<keyword evidence="5" id="KW-0539">Nucleus</keyword>
<dbReference type="GO" id="GO:0000981">
    <property type="term" value="F:DNA-binding transcription factor activity, RNA polymerase II-specific"/>
    <property type="evidence" value="ECO:0000318"/>
    <property type="project" value="GO_Central"/>
</dbReference>
<dbReference type="AGR" id="Xenbase:XB-GENE-17346815"/>
<dbReference type="Pfam" id="PF23015">
    <property type="entry name" value="zf-WIZ"/>
    <property type="match status" value="1"/>
</dbReference>
<feature type="region of interest" description="Disordered" evidence="7">
    <location>
        <begin position="1"/>
        <end position="33"/>
    </location>
</feature>
<dbReference type="Xenbase" id="XB-GENE-17346815">
    <property type="gene designation" value="wiz.S"/>
</dbReference>
<dbReference type="PROSITE" id="PS00028">
    <property type="entry name" value="ZINC_FINGER_C2H2_1"/>
    <property type="match status" value="9"/>
</dbReference>
<feature type="compositionally biased region" description="Low complexity" evidence="7">
    <location>
        <begin position="954"/>
        <end position="970"/>
    </location>
</feature>
<dbReference type="PANTHER" id="PTHR24396:SF22">
    <property type="entry name" value="PROTEIN WIZ"/>
    <property type="match status" value="1"/>
</dbReference>
<keyword evidence="2" id="KW-0479">Metal-binding</keyword>
<feature type="domain" description="C2H2-type" evidence="8">
    <location>
        <begin position="1087"/>
        <end position="1114"/>
    </location>
</feature>
<dbReference type="Proteomes" id="UP000186698">
    <property type="component" value="Chromosome 3S"/>
</dbReference>
<dbReference type="GO" id="GO:0005634">
    <property type="term" value="C:nucleus"/>
    <property type="evidence" value="ECO:0000318"/>
    <property type="project" value="GO_Central"/>
</dbReference>
<keyword evidence="4" id="KW-0862">Zinc</keyword>
<feature type="compositionally biased region" description="Basic and acidic residues" evidence="7">
    <location>
        <begin position="1638"/>
        <end position="1650"/>
    </location>
</feature>
<evidence type="ECO:0000256" key="6">
    <source>
        <dbReference type="PROSITE-ProRule" id="PRU00042"/>
    </source>
</evidence>
<dbReference type="SUPFAM" id="SSF57667">
    <property type="entry name" value="beta-beta-alpha zinc fingers"/>
    <property type="match status" value="2"/>
</dbReference>
<feature type="region of interest" description="Disordered" evidence="7">
    <location>
        <begin position="126"/>
        <end position="154"/>
    </location>
</feature>
<feature type="compositionally biased region" description="Low complexity" evidence="7">
    <location>
        <begin position="1152"/>
        <end position="1166"/>
    </location>
</feature>
<dbReference type="OrthoDB" id="8963894at2759"/>
<name>A0A8J0UVP0_XENLA</name>
<dbReference type="GO" id="GO:0000978">
    <property type="term" value="F:RNA polymerase II cis-regulatory region sequence-specific DNA binding"/>
    <property type="evidence" value="ECO:0000318"/>
    <property type="project" value="GO_Central"/>
</dbReference>
<dbReference type="PROSITE" id="PS50157">
    <property type="entry name" value="ZINC_FINGER_C2H2_2"/>
    <property type="match status" value="8"/>
</dbReference>
<sequence length="1730" mass="189751">MEEDPSSYHSGHEDLDNIPFPRPSMGQNEACPSSMPCPRGVEIVLVGGGKPAIGVYPEESNVITSFLELGKEHREGMRLTHPMEPDGMARGLMGCPEQDHQTPTLASPKFSLTPDDSRSLYQMNTHPASNLASPWGFPAGDPQDEGDSGELDVSSDGQYVQDRGYEWASGLEDEAEDQSDHMMVRSELTPITMPVFRRALQLGGMPGSWQVDSYSEEEAQVEVEEEEEEEEGSVYTCIECSIYFKKKAHLLEHMFQHSQEGDSEGFQVGEGSQACSECGKGFVDEGSLAVHRRLHQESRQKIIEEISKLENLADEGRGARLQCPKCLFGTNSSKVFVQHAKSHVKKGTNDGRGGPTPLKTQGETVEGGESSELMNDDTWRNSEAGSDTGPVWNEDVHQESMGFLGQRLGKAKKKTLPRESWSLKSGLWREGEGHKPTKSPRLPEEAVALKRQYRNALKAGGGRGEGEKRQLREEVAIVVLENIGPFRRKEKGYRAWGYGKKLSGSSERTRLHSNEHRLPKDTWAEDGEGSIPLDVLLMDPNYEGQLEALGLRSEERECPYCPDRFHNGIGLANHVRGHLNRVGVSYNVRHFISAEEVKAIEQNYSFQKKRKKVANFDPSTFSLMRCEFCGAGFDTRAGLSSHARAHLRDFGITNWELTVSPIHVLARLLARSPGRPLPQFSSWHQDNDTDALGSEEEDGDSLDLIRSQTLRPDSGHTAEKMPSEQSADAKGPSQTTCEVCGACFETRKGLSSHARSHLRHLGVAESESSGAPIDLLYELAKQGKLPQDESILGAKKSGSPRTGSPRGQWGDEEGPLNLTLDGESGKETDCQFCGAWFETRKGLSSHARAHLRHLGVNDPDAKGSPIAALNSLIKSGEFKKRLSSQGTNETDSLTEAAEERTSTEAAMSTSQASSGAARAKLIDDGAFTKIADAMVKGANGPPKTPESSSHSLNAEGASRIAASSGSSETSPHFKSPGGSSAGPRTTISNATSPHSMAPDAGVHQKLAEPLHARVKTEVGRSHGKVADAGPRSRSSLTGLTHSRPAGNSTPPAKKLKMTPACKASSEAFWSPNSSPSPLNLSPGSEEVRCEFCGEFFENRKGLSSHARSHLRQMGVTEWHVNGSPIDTLREILARGTYPRAANRVGGSGSEKLLALPSPSSPSRPLAYSGLSPAMHRKPHRLPSYPHGDWSSDLSPLNLSSRADPSRDIRCEFCNEFFENRKGLSSHARSHLRQMGVTEWHVNGSPIDTLREIIRKRRPHVSNIKKEPRANDEPTSPSRTLSSLGLGPSGMEQDHPVSPLIGRPHSTFLSPMSPKRPASHEPRLSHSDPKSYVHLEPKPSNQGKVYLQGEGRPKLYIQEDNRPKSYLQTEGRPKAYIQSQGRPKVFLQGEGRAKTYVQGEGRPKQFLPGEAKARAYNKPYLHGEGKPKTFMHGEGKLKSYLHNESKAKPFMHGEGKLKTFVHTEGKPKPYLQGDGKPKAYIQTELPFKGKVKASPDKTPATLEACCELCGLYFENRKALASHARAHLRQFGVTEWCVNGSPIETLREWMKQRPQKAGAYLSYIQGGRPFSKKFKRSNQTPKAGAAESPVSPSAKMSEAERSHVTPSSAATEKQADGPVQKTERRQPKPPEIPPSGEDGVGEHSPKTEETRPPPRPRPVPSLVPRPPQTSLVKFVGNIYTLKCRFCDIQFQGPLSIQEQWVRHLQHHILETNFSKPLSPPTPPAQPEPAEAQ</sequence>
<evidence type="ECO:0000313" key="11">
    <source>
        <dbReference type="Xenbase" id="XB-GENE-17346815"/>
    </source>
</evidence>
<accession>A0A8J0UVP0</accession>
<feature type="region of interest" description="Disordered" evidence="7">
    <location>
        <begin position="935"/>
        <end position="999"/>
    </location>
</feature>
<protein>
    <submittedName>
        <fullName evidence="10">Protein Wiz isoform X1</fullName>
    </submittedName>
</protein>
<evidence type="ECO:0000313" key="9">
    <source>
        <dbReference type="Proteomes" id="UP000186698"/>
    </source>
</evidence>
<feature type="region of interest" description="Disordered" evidence="7">
    <location>
        <begin position="1257"/>
        <end position="1350"/>
    </location>
</feature>
<reference evidence="10" key="2">
    <citation type="submission" date="2025-08" db="UniProtKB">
        <authorList>
            <consortium name="RefSeq"/>
        </authorList>
    </citation>
    <scope>IDENTIFICATION</scope>
    <source>
        <strain evidence="10">J_2021</strain>
        <tissue evidence="10">Erythrocytes</tissue>
    </source>
</reference>
<feature type="compositionally biased region" description="Polar residues" evidence="7">
    <location>
        <begin position="1032"/>
        <end position="1050"/>
    </location>
</feature>
<feature type="compositionally biased region" description="Pro residues" evidence="7">
    <location>
        <begin position="1715"/>
        <end position="1724"/>
    </location>
</feature>
<evidence type="ECO:0000256" key="4">
    <source>
        <dbReference type="ARBA" id="ARBA00022833"/>
    </source>
</evidence>
<feature type="region of interest" description="Disordered" evidence="7">
    <location>
        <begin position="1142"/>
        <end position="1174"/>
    </location>
</feature>
<evidence type="ECO:0000256" key="3">
    <source>
        <dbReference type="ARBA" id="ARBA00022771"/>
    </source>
</evidence>
<feature type="domain" description="C2H2-type" evidence="8">
    <location>
        <begin position="735"/>
        <end position="757"/>
    </location>
</feature>
<feature type="domain" description="C2H2-type" evidence="8">
    <location>
        <begin position="828"/>
        <end position="850"/>
    </location>
</feature>
<reference evidence="9" key="1">
    <citation type="submission" date="2024-06" db="UniProtKB">
        <authorList>
            <consortium name="RefSeq"/>
        </authorList>
    </citation>
    <scope>NUCLEOTIDE SEQUENCE [LARGE SCALE GENOMIC DNA]</scope>
    <source>
        <strain evidence="9">J_2021</strain>
    </source>
</reference>
<feature type="compositionally biased region" description="Polar residues" evidence="7">
    <location>
        <begin position="982"/>
        <end position="994"/>
    </location>
</feature>
<feature type="region of interest" description="Disordered" evidence="7">
    <location>
        <begin position="343"/>
        <end position="394"/>
    </location>
</feature>
<feature type="domain" description="C2H2-type" evidence="8">
    <location>
        <begin position="235"/>
        <end position="262"/>
    </location>
</feature>
<feature type="region of interest" description="Disordered" evidence="7">
    <location>
        <begin position="880"/>
        <end position="917"/>
    </location>
</feature>
<comment type="subcellular location">
    <subcellularLocation>
        <location evidence="1">Nucleus</location>
    </subcellularLocation>
</comment>
<evidence type="ECO:0000256" key="7">
    <source>
        <dbReference type="SAM" id="MobiDB-lite"/>
    </source>
</evidence>
<dbReference type="SMART" id="SM00355">
    <property type="entry name" value="ZnF_C2H2"/>
    <property type="match status" value="11"/>
</dbReference>
<dbReference type="KEGG" id="xla:108712664"/>
<dbReference type="Gene3D" id="3.30.160.60">
    <property type="entry name" value="Classic Zinc Finger"/>
    <property type="match status" value="2"/>
</dbReference>
<evidence type="ECO:0000259" key="8">
    <source>
        <dbReference type="PROSITE" id="PS50157"/>
    </source>
</evidence>
<feature type="region of interest" description="Disordered" evidence="7">
    <location>
        <begin position="1017"/>
        <end position="1056"/>
    </location>
</feature>
<dbReference type="InterPro" id="IPR013087">
    <property type="entry name" value="Znf_C2H2_type"/>
</dbReference>
<feature type="region of interest" description="Disordered" evidence="7">
    <location>
        <begin position="1569"/>
        <end position="1666"/>
    </location>
</feature>
<feature type="compositionally biased region" description="Basic and acidic residues" evidence="7">
    <location>
        <begin position="713"/>
        <end position="722"/>
    </location>
</feature>
<feature type="compositionally biased region" description="Pro residues" evidence="7">
    <location>
        <begin position="1651"/>
        <end position="1665"/>
    </location>
</feature>
<dbReference type="PANTHER" id="PTHR24396">
    <property type="entry name" value="ZINC FINGER PROTEIN"/>
    <property type="match status" value="1"/>
</dbReference>
<feature type="domain" description="C2H2-type" evidence="8">
    <location>
        <begin position="273"/>
        <end position="300"/>
    </location>
</feature>
<feature type="region of interest" description="Disordered" evidence="7">
    <location>
        <begin position="790"/>
        <end position="823"/>
    </location>
</feature>
<feature type="region of interest" description="Disordered" evidence="7">
    <location>
        <begin position="1710"/>
        <end position="1730"/>
    </location>
</feature>
<dbReference type="InterPro" id="IPR051643">
    <property type="entry name" value="Transcr_Reg_ZincFinger"/>
</dbReference>
<gene>
    <name evidence="10 11" type="primary">wiz.S</name>
</gene>
<feature type="domain" description="C2H2-type" evidence="8">
    <location>
        <begin position="1208"/>
        <end position="1235"/>
    </location>
</feature>
<dbReference type="GO" id="GO:0006357">
    <property type="term" value="P:regulation of transcription by RNA polymerase II"/>
    <property type="evidence" value="ECO:0000318"/>
    <property type="project" value="GO_Central"/>
</dbReference>
<feature type="compositionally biased region" description="Polar residues" evidence="7">
    <location>
        <begin position="1272"/>
        <end position="1282"/>
    </location>
</feature>
<keyword evidence="3 6" id="KW-0863">Zinc-finger</keyword>
<feature type="domain" description="C2H2-type" evidence="8">
    <location>
        <begin position="1503"/>
        <end position="1525"/>
    </location>
</feature>
<keyword evidence="9" id="KW-1185">Reference proteome</keyword>
<dbReference type="GO" id="GO:0008270">
    <property type="term" value="F:zinc ion binding"/>
    <property type="evidence" value="ECO:0007669"/>
    <property type="project" value="UniProtKB-KW"/>
</dbReference>
<organism evidence="9 10">
    <name type="scientific">Xenopus laevis</name>
    <name type="common">African clawed frog</name>
    <dbReference type="NCBI Taxonomy" id="8355"/>
    <lineage>
        <taxon>Eukaryota</taxon>
        <taxon>Metazoa</taxon>
        <taxon>Chordata</taxon>
        <taxon>Craniata</taxon>
        <taxon>Vertebrata</taxon>
        <taxon>Euteleostomi</taxon>
        <taxon>Amphibia</taxon>
        <taxon>Batrachia</taxon>
        <taxon>Anura</taxon>
        <taxon>Pipoidea</taxon>
        <taxon>Pipidae</taxon>
        <taxon>Xenopodinae</taxon>
        <taxon>Xenopus</taxon>
        <taxon>Xenopus</taxon>
    </lineage>
</organism>
<dbReference type="CTD" id="108712664"/>
<dbReference type="InterPro" id="IPR055125">
    <property type="entry name" value="Wiz_C_Znf"/>
</dbReference>
<dbReference type="InterPro" id="IPR036236">
    <property type="entry name" value="Znf_C2H2_sf"/>
</dbReference>
<dbReference type="Pfam" id="PF00096">
    <property type="entry name" value="zf-C2H2"/>
    <property type="match status" value="1"/>
</dbReference>
<feature type="domain" description="C2H2-type" evidence="8">
    <location>
        <begin position="624"/>
        <end position="646"/>
    </location>
</feature>
<evidence type="ECO:0000256" key="5">
    <source>
        <dbReference type="ARBA" id="ARBA00023242"/>
    </source>
</evidence>
<dbReference type="GeneID" id="108712664"/>
<evidence type="ECO:0000256" key="1">
    <source>
        <dbReference type="ARBA" id="ARBA00004123"/>
    </source>
</evidence>
<feature type="region of interest" description="Disordered" evidence="7">
    <location>
        <begin position="677"/>
        <end position="734"/>
    </location>
</feature>
<proteinExistence type="predicted"/>
<feature type="compositionally biased region" description="Basic and acidic residues" evidence="7">
    <location>
        <begin position="1317"/>
        <end position="1336"/>
    </location>
</feature>
<evidence type="ECO:0000313" key="10">
    <source>
        <dbReference type="RefSeq" id="XP_018110470.1"/>
    </source>
</evidence>